<dbReference type="Gene3D" id="1.10.10.60">
    <property type="entry name" value="Homeodomain-like"/>
    <property type="match status" value="1"/>
</dbReference>
<dbReference type="AlphaFoldDB" id="T0Q0L9"/>
<protein>
    <submittedName>
        <fullName evidence="8">Uncharacterized protein</fullName>
    </submittedName>
</protein>
<dbReference type="EMBL" id="JH767169">
    <property type="protein sequence ID" value="EQC31384.1"/>
    <property type="molecule type" value="Genomic_DNA"/>
</dbReference>
<dbReference type="Proteomes" id="UP000030762">
    <property type="component" value="Unassembled WGS sequence"/>
</dbReference>
<gene>
    <name evidence="8" type="ORF">SDRG_10985</name>
</gene>
<feature type="compositionally biased region" description="Basic and acidic residues" evidence="4">
    <location>
        <begin position="46"/>
        <end position="60"/>
    </location>
</feature>
<feature type="region of interest" description="Disordered" evidence="4">
    <location>
        <begin position="34"/>
        <end position="85"/>
    </location>
</feature>
<dbReference type="InterPro" id="IPR009057">
    <property type="entry name" value="Homeodomain-like_sf"/>
</dbReference>
<dbReference type="OrthoDB" id="118550at2759"/>
<dbReference type="OMA" id="CFGVEWG"/>
<feature type="compositionally biased region" description="Polar residues" evidence="4">
    <location>
        <begin position="76"/>
        <end position="85"/>
    </location>
</feature>
<keyword evidence="2" id="KW-0804">Transcription</keyword>
<keyword evidence="1" id="KW-0805">Transcription regulation</keyword>
<dbReference type="GeneID" id="19951712"/>
<dbReference type="PROSITE" id="PS50090">
    <property type="entry name" value="MYB_LIKE"/>
    <property type="match status" value="1"/>
</dbReference>
<dbReference type="GO" id="GO:0003677">
    <property type="term" value="F:DNA binding"/>
    <property type="evidence" value="ECO:0007669"/>
    <property type="project" value="InterPro"/>
</dbReference>
<dbReference type="SMART" id="SM00717">
    <property type="entry name" value="SANT"/>
    <property type="match status" value="1"/>
</dbReference>
<dbReference type="InParanoid" id="T0Q0L9"/>
<keyword evidence="3" id="KW-0539">Nucleus</keyword>
<dbReference type="NCBIfam" id="TIGR01557">
    <property type="entry name" value="myb_SHAQKYF"/>
    <property type="match status" value="1"/>
</dbReference>
<keyword evidence="9" id="KW-1185">Reference proteome</keyword>
<dbReference type="InterPro" id="IPR001005">
    <property type="entry name" value="SANT/Myb"/>
</dbReference>
<evidence type="ECO:0000259" key="7">
    <source>
        <dbReference type="PROSITE" id="PS51294"/>
    </source>
</evidence>
<evidence type="ECO:0000313" key="9">
    <source>
        <dbReference type="Proteomes" id="UP000030762"/>
    </source>
</evidence>
<proteinExistence type="predicted"/>
<evidence type="ECO:0000256" key="2">
    <source>
        <dbReference type="ARBA" id="ARBA00023163"/>
    </source>
</evidence>
<evidence type="ECO:0000256" key="4">
    <source>
        <dbReference type="SAM" id="MobiDB-lite"/>
    </source>
</evidence>
<dbReference type="Pfam" id="PF00249">
    <property type="entry name" value="Myb_DNA-binding"/>
    <property type="match status" value="1"/>
</dbReference>
<dbReference type="InterPro" id="IPR017930">
    <property type="entry name" value="Myb_dom"/>
</dbReference>
<reference evidence="8 9" key="1">
    <citation type="submission" date="2012-04" db="EMBL/GenBank/DDBJ databases">
        <title>The Genome Sequence of Saprolegnia declina VS20.</title>
        <authorList>
            <consortium name="The Broad Institute Genome Sequencing Platform"/>
            <person name="Russ C."/>
            <person name="Nusbaum C."/>
            <person name="Tyler B."/>
            <person name="van West P."/>
            <person name="Dieguez-Uribeondo J."/>
            <person name="de Bruijn I."/>
            <person name="Tripathy S."/>
            <person name="Jiang R."/>
            <person name="Young S.K."/>
            <person name="Zeng Q."/>
            <person name="Gargeya S."/>
            <person name="Fitzgerald M."/>
            <person name="Haas B."/>
            <person name="Abouelleil A."/>
            <person name="Alvarado L."/>
            <person name="Arachchi H.M."/>
            <person name="Berlin A."/>
            <person name="Chapman S.B."/>
            <person name="Goldberg J."/>
            <person name="Griggs A."/>
            <person name="Gujja S."/>
            <person name="Hansen M."/>
            <person name="Howarth C."/>
            <person name="Imamovic A."/>
            <person name="Larimer J."/>
            <person name="McCowen C."/>
            <person name="Montmayeur A."/>
            <person name="Murphy C."/>
            <person name="Neiman D."/>
            <person name="Pearson M."/>
            <person name="Priest M."/>
            <person name="Roberts A."/>
            <person name="Saif S."/>
            <person name="Shea T."/>
            <person name="Sisk P."/>
            <person name="Sykes S."/>
            <person name="Wortman J."/>
            <person name="Nusbaum C."/>
            <person name="Birren B."/>
        </authorList>
    </citation>
    <scope>NUCLEOTIDE SEQUENCE [LARGE SCALE GENOMIC DNA]</scope>
    <source>
        <strain evidence="8 9">VS20</strain>
    </source>
</reference>
<evidence type="ECO:0000256" key="3">
    <source>
        <dbReference type="ARBA" id="ARBA00023242"/>
    </source>
</evidence>
<dbReference type="InterPro" id="IPR017884">
    <property type="entry name" value="SANT_dom"/>
</dbReference>
<dbReference type="RefSeq" id="XP_008615225.1">
    <property type="nucleotide sequence ID" value="XM_008617003.1"/>
</dbReference>
<dbReference type="InterPro" id="IPR006447">
    <property type="entry name" value="Myb_dom_plants"/>
</dbReference>
<dbReference type="VEuPathDB" id="FungiDB:SDRG_10985"/>
<feature type="domain" description="HTH myb-type" evidence="7">
    <location>
        <begin position="80"/>
        <end position="134"/>
    </location>
</feature>
<dbReference type="STRING" id="1156394.T0Q0L9"/>
<evidence type="ECO:0000256" key="1">
    <source>
        <dbReference type="ARBA" id="ARBA00023015"/>
    </source>
</evidence>
<dbReference type="SUPFAM" id="SSF46689">
    <property type="entry name" value="Homeodomain-like"/>
    <property type="match status" value="1"/>
</dbReference>
<feature type="domain" description="SANT" evidence="6">
    <location>
        <begin position="83"/>
        <end position="135"/>
    </location>
</feature>
<dbReference type="PROSITE" id="PS51294">
    <property type="entry name" value="HTH_MYB"/>
    <property type="match status" value="1"/>
</dbReference>
<feature type="domain" description="Myb-like" evidence="5">
    <location>
        <begin position="80"/>
        <end position="130"/>
    </location>
</feature>
<dbReference type="PANTHER" id="PTHR44042">
    <property type="entry name" value="DUPLICATED HOMEODOMAIN-LIKE SUPERFAMILY PROTEIN-RELATED"/>
    <property type="match status" value="1"/>
</dbReference>
<name>T0Q0L9_SAPDV</name>
<dbReference type="CDD" id="cd00167">
    <property type="entry name" value="SANT"/>
    <property type="match status" value="1"/>
</dbReference>
<sequence>MAEDPIVFCPALDCFGVEWGTEVQHAFSPHGLASPKTDLLELSSPPKREPTETSVEKLLESSDEDDGDGDDERVQASGTSVETQTGRWTKKEHELFLEGLKRYGKSWKHISNLVVTRTLVQIRTHAQKYLQKQNKAPTPAFLTHRPAYLLQTGPRLCPFPENDIDLLLEDDDDDDDEDKTNDARKRPADLLPIAPQFFVPSVAKRRRFDVPNELGSMMPPMLLRPFPVGHNLLHPMSALPVAPFGWLQGA</sequence>
<feature type="compositionally biased region" description="Acidic residues" evidence="4">
    <location>
        <begin position="61"/>
        <end position="71"/>
    </location>
</feature>
<evidence type="ECO:0000259" key="5">
    <source>
        <dbReference type="PROSITE" id="PS50090"/>
    </source>
</evidence>
<evidence type="ECO:0000259" key="6">
    <source>
        <dbReference type="PROSITE" id="PS51293"/>
    </source>
</evidence>
<accession>T0Q0L9</accession>
<organism evidence="8 9">
    <name type="scientific">Saprolegnia diclina (strain VS20)</name>
    <dbReference type="NCBI Taxonomy" id="1156394"/>
    <lineage>
        <taxon>Eukaryota</taxon>
        <taxon>Sar</taxon>
        <taxon>Stramenopiles</taxon>
        <taxon>Oomycota</taxon>
        <taxon>Saprolegniomycetes</taxon>
        <taxon>Saprolegniales</taxon>
        <taxon>Saprolegniaceae</taxon>
        <taxon>Saprolegnia</taxon>
    </lineage>
</organism>
<dbReference type="eggNOG" id="KOG0724">
    <property type="taxonomic scope" value="Eukaryota"/>
</dbReference>
<dbReference type="PANTHER" id="PTHR44042:SF67">
    <property type="entry name" value="MYB-LIKE PROTEIN I"/>
    <property type="match status" value="1"/>
</dbReference>
<evidence type="ECO:0000313" key="8">
    <source>
        <dbReference type="EMBL" id="EQC31384.1"/>
    </source>
</evidence>
<dbReference type="PROSITE" id="PS51293">
    <property type="entry name" value="SANT"/>
    <property type="match status" value="1"/>
</dbReference>